<sequence>MTKTGFRKALAQADCYKPFCYTEKSQSGHEYKYCFMKSREGYTLRNETTGNTVFCGYNRKLAEEIMVY</sequence>
<dbReference type="EMBL" id="BK016124">
    <property type="protein sequence ID" value="DAF97011.1"/>
    <property type="molecule type" value="Genomic_DNA"/>
</dbReference>
<name>A0A8S5URF3_9CAUD</name>
<proteinExistence type="predicted"/>
<evidence type="ECO:0000313" key="1">
    <source>
        <dbReference type="EMBL" id="DAF97011.1"/>
    </source>
</evidence>
<organism evidence="1">
    <name type="scientific">Myoviridae sp. ctsIb3</name>
    <dbReference type="NCBI Taxonomy" id="2825189"/>
    <lineage>
        <taxon>Viruses</taxon>
        <taxon>Duplodnaviria</taxon>
        <taxon>Heunggongvirae</taxon>
        <taxon>Uroviricota</taxon>
        <taxon>Caudoviricetes</taxon>
    </lineage>
</organism>
<protein>
    <submittedName>
        <fullName evidence="1">Uncharacterized protein</fullName>
    </submittedName>
</protein>
<reference evidence="1" key="1">
    <citation type="journal article" date="2021" name="Proc. Natl. Acad. Sci. U.S.A.">
        <title>A Catalog of Tens of Thousands of Viruses from Human Metagenomes Reveals Hidden Associations with Chronic Diseases.</title>
        <authorList>
            <person name="Tisza M.J."/>
            <person name="Buck C.B."/>
        </authorList>
    </citation>
    <scope>NUCLEOTIDE SEQUENCE</scope>
    <source>
        <strain evidence="1">CtsIb3</strain>
    </source>
</reference>
<accession>A0A8S5URF3</accession>